<feature type="signal peptide" evidence="3">
    <location>
        <begin position="1"/>
        <end position="21"/>
    </location>
</feature>
<proteinExistence type="predicted"/>
<dbReference type="Gene3D" id="1.10.1280.10">
    <property type="entry name" value="Di-copper center containing domain from catechol oxidase"/>
    <property type="match status" value="1"/>
</dbReference>
<dbReference type="InterPro" id="IPR008922">
    <property type="entry name" value="Di-copper_centre_dom_sf"/>
</dbReference>
<dbReference type="AlphaFoldDB" id="A0AAN6Z0R7"/>
<dbReference type="PRINTS" id="PR00092">
    <property type="entry name" value="TYROSINASE"/>
</dbReference>
<reference evidence="5" key="1">
    <citation type="journal article" date="2023" name="Mol. Phylogenet. Evol.">
        <title>Genome-scale phylogeny and comparative genomics of the fungal order Sordariales.</title>
        <authorList>
            <person name="Hensen N."/>
            <person name="Bonometti L."/>
            <person name="Westerberg I."/>
            <person name="Brannstrom I.O."/>
            <person name="Guillou S."/>
            <person name="Cros-Aarteil S."/>
            <person name="Calhoun S."/>
            <person name="Haridas S."/>
            <person name="Kuo A."/>
            <person name="Mondo S."/>
            <person name="Pangilinan J."/>
            <person name="Riley R."/>
            <person name="LaButti K."/>
            <person name="Andreopoulos B."/>
            <person name="Lipzen A."/>
            <person name="Chen C."/>
            <person name="Yan M."/>
            <person name="Daum C."/>
            <person name="Ng V."/>
            <person name="Clum A."/>
            <person name="Steindorff A."/>
            <person name="Ohm R.A."/>
            <person name="Martin F."/>
            <person name="Silar P."/>
            <person name="Natvig D.O."/>
            <person name="Lalanne C."/>
            <person name="Gautier V."/>
            <person name="Ament-Velasquez S.L."/>
            <person name="Kruys A."/>
            <person name="Hutchinson M.I."/>
            <person name="Powell A.J."/>
            <person name="Barry K."/>
            <person name="Miller A.N."/>
            <person name="Grigoriev I.V."/>
            <person name="Debuchy R."/>
            <person name="Gladieux P."/>
            <person name="Hiltunen Thoren M."/>
            <person name="Johannesson H."/>
        </authorList>
    </citation>
    <scope>NUCLEOTIDE SEQUENCE</scope>
    <source>
        <strain evidence="5">CBS 731.68</strain>
    </source>
</reference>
<evidence type="ECO:0000256" key="1">
    <source>
        <dbReference type="ARBA" id="ARBA00022723"/>
    </source>
</evidence>
<feature type="domain" description="Tyrosinase copper-binding" evidence="4">
    <location>
        <begin position="339"/>
        <end position="350"/>
    </location>
</feature>
<feature type="chain" id="PRO_5042906405" evidence="3">
    <location>
        <begin position="22"/>
        <end position="416"/>
    </location>
</feature>
<dbReference type="Pfam" id="PF00264">
    <property type="entry name" value="Tyrosinase"/>
    <property type="match status" value="1"/>
</dbReference>
<name>A0AAN6Z0R7_9PEZI</name>
<dbReference type="PANTHER" id="PTHR11474">
    <property type="entry name" value="TYROSINASE FAMILY MEMBER"/>
    <property type="match status" value="1"/>
</dbReference>
<keyword evidence="1" id="KW-0479">Metal-binding</keyword>
<reference evidence="5" key="2">
    <citation type="submission" date="2023-05" db="EMBL/GenBank/DDBJ databases">
        <authorList>
            <consortium name="Lawrence Berkeley National Laboratory"/>
            <person name="Steindorff A."/>
            <person name="Hensen N."/>
            <person name="Bonometti L."/>
            <person name="Westerberg I."/>
            <person name="Brannstrom I.O."/>
            <person name="Guillou S."/>
            <person name="Cros-Aarteil S."/>
            <person name="Calhoun S."/>
            <person name="Haridas S."/>
            <person name="Kuo A."/>
            <person name="Mondo S."/>
            <person name="Pangilinan J."/>
            <person name="Riley R."/>
            <person name="Labutti K."/>
            <person name="Andreopoulos B."/>
            <person name="Lipzen A."/>
            <person name="Chen C."/>
            <person name="Yanf M."/>
            <person name="Daum C."/>
            <person name="Ng V."/>
            <person name="Clum A."/>
            <person name="Ohm R."/>
            <person name="Martin F."/>
            <person name="Silar P."/>
            <person name="Natvig D."/>
            <person name="Lalanne C."/>
            <person name="Gautier V."/>
            <person name="Ament-Velasquez S.L."/>
            <person name="Kruys A."/>
            <person name="Hutchinson M.I."/>
            <person name="Powell A.J."/>
            <person name="Barry K."/>
            <person name="Miller A.N."/>
            <person name="Grigoriev I.V."/>
            <person name="Debuchy R."/>
            <person name="Gladieux P."/>
            <person name="Thoren M.H."/>
            <person name="Johannesson H."/>
        </authorList>
    </citation>
    <scope>NUCLEOTIDE SEQUENCE</scope>
    <source>
        <strain evidence="5">CBS 731.68</strain>
    </source>
</reference>
<dbReference type="GO" id="GO:0016491">
    <property type="term" value="F:oxidoreductase activity"/>
    <property type="evidence" value="ECO:0007669"/>
    <property type="project" value="UniProtKB-KW"/>
</dbReference>
<evidence type="ECO:0000256" key="2">
    <source>
        <dbReference type="ARBA" id="ARBA00023002"/>
    </source>
</evidence>
<sequence>MHFSLVPAVGALLLAATVTTAAPTEDALVILEDLQRQVETKLHDSETLQARGSGHCTLLNAAVRKDWEHMSKVERKDYIRAVKCLWKLPSVDPDFSAAQNHFDDYVAVHMNQTNFIHGTANFLTWHRYLIWLWEQKLRNQCGYKGYLPYWNWFKYQDDLSKSPVFDGSDTSLGGDGEYFAHNGSVVGAGRIWLPSGKGGGCVKSGPFVKYAPFSLTPPTSLSLASPMTKNERHLTTQLLVGSYTINIGPVQPAMQGYTPVYTDVKKLNPRCQRRDLTMAASMSTFTASNLLNVTVGRASATVGHFQDELQGPYGTLRLHGAGHYSMGGDGSDVFTSLNDPAFYLHHAMIDRIYWIWQVLHPAEANKVNGTITFRNNPPSRVGTVDDLLDMGKLGPSIPIKDVLNTLGGTPLCYIYV</sequence>
<organism evidence="5 6">
    <name type="scientific">Parathielavia appendiculata</name>
    <dbReference type="NCBI Taxonomy" id="2587402"/>
    <lineage>
        <taxon>Eukaryota</taxon>
        <taxon>Fungi</taxon>
        <taxon>Dikarya</taxon>
        <taxon>Ascomycota</taxon>
        <taxon>Pezizomycotina</taxon>
        <taxon>Sordariomycetes</taxon>
        <taxon>Sordariomycetidae</taxon>
        <taxon>Sordariales</taxon>
        <taxon>Chaetomiaceae</taxon>
        <taxon>Parathielavia</taxon>
    </lineage>
</organism>
<keyword evidence="2" id="KW-0560">Oxidoreductase</keyword>
<dbReference type="PANTHER" id="PTHR11474:SF125">
    <property type="entry name" value="N-ACETYL-6-HYDROXYTRYPTOPHAN OXIDASE IVOB-RELATED"/>
    <property type="match status" value="1"/>
</dbReference>
<dbReference type="Proteomes" id="UP001302602">
    <property type="component" value="Unassembled WGS sequence"/>
</dbReference>
<keyword evidence="6" id="KW-1185">Reference proteome</keyword>
<dbReference type="GeneID" id="87833341"/>
<evidence type="ECO:0000313" key="5">
    <source>
        <dbReference type="EMBL" id="KAK4120653.1"/>
    </source>
</evidence>
<dbReference type="GO" id="GO:0046872">
    <property type="term" value="F:metal ion binding"/>
    <property type="evidence" value="ECO:0007669"/>
    <property type="project" value="UniProtKB-KW"/>
</dbReference>
<evidence type="ECO:0000259" key="4">
    <source>
        <dbReference type="PROSITE" id="PS00498"/>
    </source>
</evidence>
<dbReference type="EMBL" id="MU853237">
    <property type="protein sequence ID" value="KAK4120653.1"/>
    <property type="molecule type" value="Genomic_DNA"/>
</dbReference>
<comment type="caution">
    <text evidence="5">The sequence shown here is derived from an EMBL/GenBank/DDBJ whole genome shotgun (WGS) entry which is preliminary data.</text>
</comment>
<dbReference type="InterPro" id="IPR050316">
    <property type="entry name" value="Tyrosinase/Hemocyanin"/>
</dbReference>
<gene>
    <name evidence="5" type="ORF">N657DRAFT_683470</name>
</gene>
<dbReference type="SUPFAM" id="SSF48056">
    <property type="entry name" value="Di-copper centre-containing domain"/>
    <property type="match status" value="1"/>
</dbReference>
<protein>
    <submittedName>
        <fullName evidence="5">Di-copper centre-containing protein</fullName>
    </submittedName>
</protein>
<evidence type="ECO:0000256" key="3">
    <source>
        <dbReference type="SAM" id="SignalP"/>
    </source>
</evidence>
<dbReference type="RefSeq" id="XP_062644424.1">
    <property type="nucleotide sequence ID" value="XM_062796573.1"/>
</dbReference>
<keyword evidence="3" id="KW-0732">Signal</keyword>
<evidence type="ECO:0000313" key="6">
    <source>
        <dbReference type="Proteomes" id="UP001302602"/>
    </source>
</evidence>
<dbReference type="PROSITE" id="PS00498">
    <property type="entry name" value="TYROSINASE_2"/>
    <property type="match status" value="1"/>
</dbReference>
<dbReference type="InterPro" id="IPR002227">
    <property type="entry name" value="Tyrosinase_Cu-bd"/>
</dbReference>
<accession>A0AAN6Z0R7</accession>